<reference evidence="1 2" key="1">
    <citation type="submission" date="2019-07" db="EMBL/GenBank/DDBJ databases">
        <title>Insights of Desulfuromonas acetexigens electromicrobiology.</title>
        <authorList>
            <person name="Katuri K."/>
            <person name="Sapireddy V."/>
            <person name="Shaw D.R."/>
            <person name="Saikaly P."/>
        </authorList>
    </citation>
    <scope>NUCLEOTIDE SEQUENCE [LARGE SCALE GENOMIC DNA]</scope>
    <source>
        <strain evidence="1 2">2873</strain>
    </source>
</reference>
<accession>A0A550J814</accession>
<dbReference type="Proteomes" id="UP000317155">
    <property type="component" value="Unassembled WGS sequence"/>
</dbReference>
<dbReference type="InterPro" id="IPR005358">
    <property type="entry name" value="Puta_zinc/iron-chelating_dom"/>
</dbReference>
<dbReference type="Pfam" id="PF03692">
    <property type="entry name" value="CxxCxxCC"/>
    <property type="match status" value="1"/>
</dbReference>
<name>A0A550J814_9BACT</name>
<sequence>MIEVLCRLWDKIHPGKEEVERGCLACGMCCEAYGGYLHASPGDIERWRRLGREDLLALVSPYGWIWVDPRNGRRGDPCPFLQRGDDDKALCAIHEIKPDICREYPSLDHGRHCVRGIYIPRHPPARKSSVH</sequence>
<proteinExistence type="predicted"/>
<dbReference type="EMBL" id="VJVV01000011">
    <property type="protein sequence ID" value="TRO79369.1"/>
    <property type="molecule type" value="Genomic_DNA"/>
</dbReference>
<comment type="caution">
    <text evidence="1">The sequence shown here is derived from an EMBL/GenBank/DDBJ whole genome shotgun (WGS) entry which is preliminary data.</text>
</comment>
<keyword evidence="2" id="KW-1185">Reference proteome</keyword>
<evidence type="ECO:0000313" key="1">
    <source>
        <dbReference type="EMBL" id="TRO79369.1"/>
    </source>
</evidence>
<dbReference type="OrthoDB" id="5458353at2"/>
<evidence type="ECO:0000313" key="2">
    <source>
        <dbReference type="Proteomes" id="UP000317155"/>
    </source>
</evidence>
<dbReference type="AlphaFoldDB" id="A0A550J814"/>
<protein>
    <submittedName>
        <fullName evidence="1">YkgJ family cysteine cluster protein</fullName>
    </submittedName>
</protein>
<gene>
    <name evidence="1" type="ORF">FL622_13905</name>
</gene>
<organism evidence="1 2">
    <name type="scientific">Trichloromonas acetexigens</name>
    <dbReference type="NCBI Taxonomy" id="38815"/>
    <lineage>
        <taxon>Bacteria</taxon>
        <taxon>Pseudomonadati</taxon>
        <taxon>Thermodesulfobacteriota</taxon>
        <taxon>Desulfuromonadia</taxon>
        <taxon>Desulfuromonadales</taxon>
        <taxon>Trichloromonadaceae</taxon>
        <taxon>Trichloromonas</taxon>
    </lineage>
</organism>